<reference evidence="2" key="1">
    <citation type="journal article" date="2021" name="PeerJ">
        <title>Extensive microbial diversity within the chicken gut microbiome revealed by metagenomics and culture.</title>
        <authorList>
            <person name="Gilroy R."/>
            <person name="Ravi A."/>
            <person name="Getino M."/>
            <person name="Pursley I."/>
            <person name="Horton D.L."/>
            <person name="Alikhan N.F."/>
            <person name="Baker D."/>
            <person name="Gharbi K."/>
            <person name="Hall N."/>
            <person name="Watson M."/>
            <person name="Adriaenssens E.M."/>
            <person name="Foster-Nyarko E."/>
            <person name="Jarju S."/>
            <person name="Secka A."/>
            <person name="Antonio M."/>
            <person name="Oren A."/>
            <person name="Chaudhuri R.R."/>
            <person name="La Ragione R."/>
            <person name="Hildebrand F."/>
            <person name="Pallen M.J."/>
        </authorList>
    </citation>
    <scope>NUCLEOTIDE SEQUENCE</scope>
    <source>
        <strain evidence="2">CHK173-2119</strain>
    </source>
</reference>
<dbReference type="InterPro" id="IPR036726">
    <property type="entry name" value="GTP1_OBG_dom_sf"/>
</dbReference>
<dbReference type="Gene3D" id="2.70.210.12">
    <property type="entry name" value="GTP1/OBG domain"/>
    <property type="match status" value="1"/>
</dbReference>
<proteinExistence type="predicted"/>
<evidence type="ECO:0000313" key="2">
    <source>
        <dbReference type="EMBL" id="HJE15970.1"/>
    </source>
</evidence>
<dbReference type="Pfam" id="PF01018">
    <property type="entry name" value="GTP1_OBG"/>
    <property type="match status" value="1"/>
</dbReference>
<name>A0A921B560_9LACO</name>
<protein>
    <submittedName>
        <fullName evidence="2">GTPase ObgE</fullName>
    </submittedName>
</protein>
<organism evidence="2 3">
    <name type="scientific">Lapidilactobacillus dextrinicus</name>
    <dbReference type="NCBI Taxonomy" id="51664"/>
    <lineage>
        <taxon>Bacteria</taxon>
        <taxon>Bacillati</taxon>
        <taxon>Bacillota</taxon>
        <taxon>Bacilli</taxon>
        <taxon>Lactobacillales</taxon>
        <taxon>Lactobacillaceae</taxon>
        <taxon>Lapidilactobacillus</taxon>
    </lineage>
</organism>
<dbReference type="InterPro" id="IPR045086">
    <property type="entry name" value="OBG_GTPase"/>
</dbReference>
<dbReference type="InterPro" id="IPR006169">
    <property type="entry name" value="GTP1_OBG_dom"/>
</dbReference>
<evidence type="ECO:0000313" key="3">
    <source>
        <dbReference type="Proteomes" id="UP000774947"/>
    </source>
</evidence>
<dbReference type="GO" id="GO:0005525">
    <property type="term" value="F:GTP binding"/>
    <property type="evidence" value="ECO:0007669"/>
    <property type="project" value="InterPro"/>
</dbReference>
<feature type="domain" description="Obg" evidence="1">
    <location>
        <begin position="1"/>
        <end position="48"/>
    </location>
</feature>
<dbReference type="PANTHER" id="PTHR11702">
    <property type="entry name" value="DEVELOPMENTALLY REGULATED GTP-BINDING PROTEIN-RELATED"/>
    <property type="match status" value="1"/>
</dbReference>
<sequence>MFVDQIRIEVKAGKGGDGSVAFRHEKFVPMGGPSGGDGGRGGDVILVA</sequence>
<reference evidence="2" key="2">
    <citation type="submission" date="2021-09" db="EMBL/GenBank/DDBJ databases">
        <authorList>
            <person name="Gilroy R."/>
        </authorList>
    </citation>
    <scope>NUCLEOTIDE SEQUENCE</scope>
    <source>
        <strain evidence="2">CHK173-2119</strain>
    </source>
</reference>
<accession>A0A921B560</accession>
<dbReference type="GO" id="GO:0042254">
    <property type="term" value="P:ribosome biogenesis"/>
    <property type="evidence" value="ECO:0007669"/>
    <property type="project" value="UniProtKB-UniRule"/>
</dbReference>
<gene>
    <name evidence="2" type="primary">obgE</name>
    <name evidence="2" type="synonym">cgtA</name>
    <name evidence="2" type="synonym">obg</name>
    <name evidence="2" type="synonym">yhbZ</name>
    <name evidence="2" type="ORF">K8W17_07820</name>
</gene>
<feature type="non-terminal residue" evidence="2">
    <location>
        <position position="48"/>
    </location>
</feature>
<dbReference type="Proteomes" id="UP000774947">
    <property type="component" value="Unassembled WGS sequence"/>
</dbReference>
<dbReference type="AlphaFoldDB" id="A0A921B560"/>
<dbReference type="PANTHER" id="PTHR11702:SF31">
    <property type="entry name" value="MITOCHONDRIAL RIBOSOME-ASSOCIATED GTPASE 2"/>
    <property type="match status" value="1"/>
</dbReference>
<dbReference type="GO" id="GO:0003924">
    <property type="term" value="F:GTPase activity"/>
    <property type="evidence" value="ECO:0007669"/>
    <property type="project" value="InterPro"/>
</dbReference>
<evidence type="ECO:0000259" key="1">
    <source>
        <dbReference type="PROSITE" id="PS51883"/>
    </source>
</evidence>
<dbReference type="EMBL" id="DYXY01000206">
    <property type="protein sequence ID" value="HJE15970.1"/>
    <property type="molecule type" value="Genomic_DNA"/>
</dbReference>
<dbReference type="PROSITE" id="PS51883">
    <property type="entry name" value="OBG"/>
    <property type="match status" value="1"/>
</dbReference>
<comment type="caution">
    <text evidence="2">The sequence shown here is derived from an EMBL/GenBank/DDBJ whole genome shotgun (WGS) entry which is preliminary data.</text>
</comment>
<dbReference type="SUPFAM" id="SSF82051">
    <property type="entry name" value="Obg GTP-binding protein N-terminal domain"/>
    <property type="match status" value="1"/>
</dbReference>